<dbReference type="AlphaFoldDB" id="A0AAD1MC87"/>
<name>A0AAD1MC87_9MYCO</name>
<sequence length="60" mass="6486">MTAAARLPFRQSHPLRSPDDLLALQGAGPIHKVLTAVGDEAWLVTGYSLVRSLMDNPRAC</sequence>
<protein>
    <recommendedName>
        <fullName evidence="3">Cytochrome P450</fullName>
    </recommendedName>
</protein>
<dbReference type="KEGG" id="maic:MAIC_21530"/>
<dbReference type="Proteomes" id="UP000467327">
    <property type="component" value="Chromosome"/>
</dbReference>
<reference evidence="1 2" key="1">
    <citation type="journal article" date="2019" name="Emerg. Microbes Infect.">
        <title>Comprehensive subspecies identification of 175 nontuberculous mycobacteria species based on 7547 genomic profiles.</title>
        <authorList>
            <person name="Matsumoto Y."/>
            <person name="Kinjo T."/>
            <person name="Motooka D."/>
            <person name="Nabeya D."/>
            <person name="Jung N."/>
            <person name="Uechi K."/>
            <person name="Horii T."/>
            <person name="Iida T."/>
            <person name="Fujita J."/>
            <person name="Nakamura S."/>
        </authorList>
    </citation>
    <scope>NUCLEOTIDE SEQUENCE [LARGE SCALE GENOMIC DNA]</scope>
    <source>
        <strain evidence="1 2">JCM 6376</strain>
    </source>
</reference>
<evidence type="ECO:0000313" key="2">
    <source>
        <dbReference type="Proteomes" id="UP000467327"/>
    </source>
</evidence>
<dbReference type="EMBL" id="AP022561">
    <property type="protein sequence ID" value="BBX07350.1"/>
    <property type="molecule type" value="Genomic_DNA"/>
</dbReference>
<gene>
    <name evidence="1" type="ORF">MAIC_21530</name>
</gene>
<proteinExistence type="predicted"/>
<organism evidence="1 2">
    <name type="scientific">Mycolicibacterium aichiense</name>
    <dbReference type="NCBI Taxonomy" id="1799"/>
    <lineage>
        <taxon>Bacteria</taxon>
        <taxon>Bacillati</taxon>
        <taxon>Actinomycetota</taxon>
        <taxon>Actinomycetes</taxon>
        <taxon>Mycobacteriales</taxon>
        <taxon>Mycobacteriaceae</taxon>
        <taxon>Mycolicibacterium</taxon>
    </lineage>
</organism>
<accession>A0AAD1MC87</accession>
<evidence type="ECO:0008006" key="3">
    <source>
        <dbReference type="Google" id="ProtNLM"/>
    </source>
</evidence>
<evidence type="ECO:0000313" key="1">
    <source>
        <dbReference type="EMBL" id="BBX07350.1"/>
    </source>
</evidence>
<keyword evidence="2" id="KW-1185">Reference proteome</keyword>